<dbReference type="FunFam" id="1.10.240.10:FF:000005">
    <property type="entry name" value="Tryptophan--tRNA ligase"/>
    <property type="match status" value="1"/>
</dbReference>
<name>A0A381TX34_9ZZZZ</name>
<evidence type="ECO:0000256" key="8">
    <source>
        <dbReference type="ARBA" id="ARBA00023146"/>
    </source>
</evidence>
<evidence type="ECO:0000256" key="6">
    <source>
        <dbReference type="ARBA" id="ARBA00022840"/>
    </source>
</evidence>
<accession>A0A381TX34</accession>
<evidence type="ECO:0000256" key="1">
    <source>
        <dbReference type="ARBA" id="ARBA00005594"/>
    </source>
</evidence>
<dbReference type="GO" id="GO:0005829">
    <property type="term" value="C:cytosol"/>
    <property type="evidence" value="ECO:0007669"/>
    <property type="project" value="TreeGrafter"/>
</dbReference>
<comment type="catalytic activity">
    <reaction evidence="9">
        <text>tRNA(Trp) + L-tryptophan + ATP = L-tryptophyl-tRNA(Trp) + AMP + diphosphate + H(+)</text>
        <dbReference type="Rhea" id="RHEA:24080"/>
        <dbReference type="Rhea" id="RHEA-COMP:9671"/>
        <dbReference type="Rhea" id="RHEA-COMP:9705"/>
        <dbReference type="ChEBI" id="CHEBI:15378"/>
        <dbReference type="ChEBI" id="CHEBI:30616"/>
        <dbReference type="ChEBI" id="CHEBI:33019"/>
        <dbReference type="ChEBI" id="CHEBI:57912"/>
        <dbReference type="ChEBI" id="CHEBI:78442"/>
        <dbReference type="ChEBI" id="CHEBI:78535"/>
        <dbReference type="ChEBI" id="CHEBI:456215"/>
        <dbReference type="EC" id="6.1.1.2"/>
    </reaction>
</comment>
<dbReference type="AlphaFoldDB" id="A0A381TX34"/>
<keyword evidence="8" id="KW-0030">Aminoacyl-tRNA synthetase</keyword>
<dbReference type="SUPFAM" id="SSF52374">
    <property type="entry name" value="Nucleotidylyl transferase"/>
    <property type="match status" value="1"/>
</dbReference>
<comment type="similarity">
    <text evidence="1">Belongs to the class-I aminoacyl-tRNA synthetase family.</text>
</comment>
<evidence type="ECO:0000256" key="5">
    <source>
        <dbReference type="ARBA" id="ARBA00022741"/>
    </source>
</evidence>
<dbReference type="Gene3D" id="3.40.50.620">
    <property type="entry name" value="HUPs"/>
    <property type="match status" value="1"/>
</dbReference>
<keyword evidence="4" id="KW-0436">Ligase</keyword>
<organism evidence="10">
    <name type="scientific">marine metagenome</name>
    <dbReference type="NCBI Taxonomy" id="408172"/>
    <lineage>
        <taxon>unclassified sequences</taxon>
        <taxon>metagenomes</taxon>
        <taxon>ecological metagenomes</taxon>
    </lineage>
</organism>
<keyword evidence="7" id="KW-0648">Protein biosynthesis</keyword>
<dbReference type="GO" id="GO:0004830">
    <property type="term" value="F:tryptophan-tRNA ligase activity"/>
    <property type="evidence" value="ECO:0007669"/>
    <property type="project" value="UniProtKB-EC"/>
</dbReference>
<protein>
    <recommendedName>
        <fullName evidence="2">tryptophan--tRNA ligase</fullName>
        <ecNumber evidence="2">6.1.1.2</ecNumber>
    </recommendedName>
</protein>
<dbReference type="NCBIfam" id="TIGR00233">
    <property type="entry name" value="trpS"/>
    <property type="match status" value="1"/>
</dbReference>
<keyword evidence="5" id="KW-0547">Nucleotide-binding</keyword>
<dbReference type="EC" id="6.1.1.2" evidence="2"/>
<evidence type="ECO:0000256" key="9">
    <source>
        <dbReference type="ARBA" id="ARBA00049929"/>
    </source>
</evidence>
<evidence type="ECO:0000256" key="4">
    <source>
        <dbReference type="ARBA" id="ARBA00022598"/>
    </source>
</evidence>
<reference evidence="10" key="1">
    <citation type="submission" date="2018-05" db="EMBL/GenBank/DDBJ databases">
        <authorList>
            <person name="Lanie J.A."/>
            <person name="Ng W.-L."/>
            <person name="Kazmierczak K.M."/>
            <person name="Andrzejewski T.M."/>
            <person name="Davidsen T.M."/>
            <person name="Wayne K.J."/>
            <person name="Tettelin H."/>
            <person name="Glass J.I."/>
            <person name="Rusch D."/>
            <person name="Podicherti R."/>
            <person name="Tsui H.-C.T."/>
            <person name="Winkler M.E."/>
        </authorList>
    </citation>
    <scope>NUCLEOTIDE SEQUENCE</scope>
</reference>
<proteinExistence type="inferred from homology"/>
<dbReference type="GO" id="GO:0005524">
    <property type="term" value="F:ATP binding"/>
    <property type="evidence" value="ECO:0007669"/>
    <property type="project" value="UniProtKB-KW"/>
</dbReference>
<evidence type="ECO:0000313" key="10">
    <source>
        <dbReference type="EMBL" id="SVA20354.1"/>
    </source>
</evidence>
<dbReference type="PANTHER" id="PTHR43766">
    <property type="entry name" value="TRYPTOPHAN--TRNA LIGASE, MITOCHONDRIAL"/>
    <property type="match status" value="1"/>
</dbReference>
<dbReference type="EMBL" id="UINC01005289">
    <property type="protein sequence ID" value="SVA20354.1"/>
    <property type="molecule type" value="Genomic_DNA"/>
</dbReference>
<gene>
    <name evidence="10" type="ORF">METZ01_LOCUS73208</name>
</gene>
<dbReference type="PRINTS" id="PR01039">
    <property type="entry name" value="TRNASYNTHTRP"/>
</dbReference>
<evidence type="ECO:0000256" key="2">
    <source>
        <dbReference type="ARBA" id="ARBA00013161"/>
    </source>
</evidence>
<dbReference type="GO" id="GO:0006436">
    <property type="term" value="P:tryptophanyl-tRNA aminoacylation"/>
    <property type="evidence" value="ECO:0007669"/>
    <property type="project" value="InterPro"/>
</dbReference>
<dbReference type="InterPro" id="IPR002306">
    <property type="entry name" value="Trp-tRNA-ligase"/>
</dbReference>
<dbReference type="FunFam" id="3.40.50.620:FF:000144">
    <property type="entry name" value="Tryptophan--tRNA ligase"/>
    <property type="match status" value="1"/>
</dbReference>
<dbReference type="Gene3D" id="1.10.240.10">
    <property type="entry name" value="Tyrosyl-Transfer RNA Synthetase"/>
    <property type="match status" value="1"/>
</dbReference>
<dbReference type="InterPro" id="IPR014729">
    <property type="entry name" value="Rossmann-like_a/b/a_fold"/>
</dbReference>
<dbReference type="InterPro" id="IPR050203">
    <property type="entry name" value="Trp-tRNA_synthetase"/>
</dbReference>
<dbReference type="Pfam" id="PF00579">
    <property type="entry name" value="tRNA-synt_1b"/>
    <property type="match status" value="1"/>
</dbReference>
<keyword evidence="3" id="KW-0963">Cytoplasm</keyword>
<dbReference type="PANTHER" id="PTHR43766:SF1">
    <property type="entry name" value="TRYPTOPHAN--TRNA LIGASE, MITOCHONDRIAL"/>
    <property type="match status" value="1"/>
</dbReference>
<evidence type="ECO:0000256" key="7">
    <source>
        <dbReference type="ARBA" id="ARBA00022917"/>
    </source>
</evidence>
<dbReference type="InterPro" id="IPR002305">
    <property type="entry name" value="aa-tRNA-synth_Ic"/>
</dbReference>
<evidence type="ECO:0000256" key="3">
    <source>
        <dbReference type="ARBA" id="ARBA00022490"/>
    </source>
</evidence>
<keyword evidence="6" id="KW-0067">ATP-binding</keyword>
<sequence length="336" mass="37453">MNQKTILTGITTTGRPHLGNYAGAIRPAIEASFEPGLQSFYFLADYHSLVKNKDPKEVQKSCMAVAATWLALGLDTNKTYFYRQSDIPEIPELMWILSTFTAKGLMNRAHAYKSVVQLNEESGGSDPDKGISMALFSYPILMAADILMFKATDVPVGQDQKQHMEMVRDVAQRFNHHYGDIFVVPKAIIAKESAILPGLDGRKMSKSYNNSIPLFLGSNELRKLIMKIKTNSLEPGEPKSTEACTVYDIYQAISKPEEALLFKEQLEQGMAWGDAKEELFVYIEDLFSGPKEEYLKLIDDQTYLESVLSAGAEKARDLSSPYLKKIKTVVGIGSLV</sequence>